<feature type="transmembrane region" description="Helical" evidence="5">
    <location>
        <begin position="221"/>
        <end position="244"/>
    </location>
</feature>
<keyword evidence="5" id="KW-1003">Cell membrane</keyword>
<keyword evidence="4 5" id="KW-0472">Membrane</keyword>
<evidence type="ECO:0000256" key="5">
    <source>
        <dbReference type="RuleBase" id="RU361157"/>
    </source>
</evidence>
<reference evidence="8" key="1">
    <citation type="submission" date="2016-10" db="EMBL/GenBank/DDBJ databases">
        <authorList>
            <person name="Varghese N."/>
            <person name="Submissions S."/>
        </authorList>
    </citation>
    <scope>NUCLEOTIDE SEQUENCE [LARGE SCALE GENOMIC DNA]</scope>
    <source>
        <strain evidence="8">DSM 3669</strain>
    </source>
</reference>
<evidence type="ECO:0000313" key="8">
    <source>
        <dbReference type="Proteomes" id="UP000199584"/>
    </source>
</evidence>
<keyword evidence="3 5" id="KW-1133">Transmembrane helix</keyword>
<evidence type="ECO:0000256" key="1">
    <source>
        <dbReference type="ARBA" id="ARBA00004141"/>
    </source>
</evidence>
<evidence type="ECO:0000256" key="2">
    <source>
        <dbReference type="ARBA" id="ARBA00022692"/>
    </source>
</evidence>
<protein>
    <recommendedName>
        <fullName evidence="5">Transport permease protein</fullName>
    </recommendedName>
</protein>
<feature type="transmembrane region" description="Helical" evidence="5">
    <location>
        <begin position="165"/>
        <end position="186"/>
    </location>
</feature>
<dbReference type="PANTHER" id="PTHR43229">
    <property type="entry name" value="NODULATION PROTEIN J"/>
    <property type="match status" value="1"/>
</dbReference>
<dbReference type="InterPro" id="IPR000412">
    <property type="entry name" value="ABC_2_transport"/>
</dbReference>
<feature type="domain" description="ABC transmembrane type-2" evidence="6">
    <location>
        <begin position="22"/>
        <end position="248"/>
    </location>
</feature>
<organism evidence="7 8">
    <name type="scientific">Desulfoscipio geothermicus DSM 3669</name>
    <dbReference type="NCBI Taxonomy" id="1121426"/>
    <lineage>
        <taxon>Bacteria</taxon>
        <taxon>Bacillati</taxon>
        <taxon>Bacillota</taxon>
        <taxon>Clostridia</taxon>
        <taxon>Eubacteriales</taxon>
        <taxon>Desulfallaceae</taxon>
        <taxon>Desulfoscipio</taxon>
    </lineage>
</organism>
<sequence length="253" mass="27521">MQAVSQSATTGLRRSLAVAKKNAMIYYLKPPVLIFGVLFPVFMFLAFAVGRDVPRQSLAPGLIAMTILFTASSVGPMIAPWERKAKTYERLLSAPLSILQLVLGDILAGFIYGLVISLVPLLLGILILGAHIEYPLLYAAGLILSAFCFAALGALMAALPTDEPSMVMMLSNLVRIPLLFISGVFIPINQMPVWGQKLAMLSPLSYTSDLMRLALGHGSLWGGYLNFAALLFFIAVFLQAAVFFHRRGIVRVF</sequence>
<dbReference type="PANTHER" id="PTHR43229:SF2">
    <property type="entry name" value="NODULATION PROTEIN J"/>
    <property type="match status" value="1"/>
</dbReference>
<dbReference type="InterPro" id="IPR047817">
    <property type="entry name" value="ABC2_TM_bact-type"/>
</dbReference>
<dbReference type="STRING" id="39060.SAMN05660706_104114"/>
<evidence type="ECO:0000256" key="4">
    <source>
        <dbReference type="ARBA" id="ARBA00023136"/>
    </source>
</evidence>
<dbReference type="InterPro" id="IPR013525">
    <property type="entry name" value="ABC2_TM"/>
</dbReference>
<dbReference type="PROSITE" id="PS51012">
    <property type="entry name" value="ABC_TM2"/>
    <property type="match status" value="1"/>
</dbReference>
<feature type="transmembrane region" description="Helical" evidence="5">
    <location>
        <begin position="101"/>
        <end position="129"/>
    </location>
</feature>
<comment type="subcellular location">
    <subcellularLocation>
        <location evidence="5">Cell membrane</location>
        <topology evidence="5">Multi-pass membrane protein</topology>
    </subcellularLocation>
    <subcellularLocation>
        <location evidence="1">Membrane</location>
        <topology evidence="1">Multi-pass membrane protein</topology>
    </subcellularLocation>
</comment>
<name>A0A1I6D283_9FIRM</name>
<accession>A0A1I6D283</accession>
<feature type="transmembrane region" description="Helical" evidence="5">
    <location>
        <begin position="136"/>
        <end position="159"/>
    </location>
</feature>
<evidence type="ECO:0000313" key="7">
    <source>
        <dbReference type="EMBL" id="SFQ99500.1"/>
    </source>
</evidence>
<proteinExistence type="inferred from homology"/>
<dbReference type="Pfam" id="PF01061">
    <property type="entry name" value="ABC2_membrane"/>
    <property type="match status" value="1"/>
</dbReference>
<evidence type="ECO:0000256" key="3">
    <source>
        <dbReference type="ARBA" id="ARBA00022989"/>
    </source>
</evidence>
<keyword evidence="5" id="KW-0813">Transport</keyword>
<dbReference type="GO" id="GO:0140359">
    <property type="term" value="F:ABC-type transporter activity"/>
    <property type="evidence" value="ECO:0007669"/>
    <property type="project" value="InterPro"/>
</dbReference>
<gene>
    <name evidence="7" type="ORF">SAMN05660706_104114</name>
</gene>
<dbReference type="Proteomes" id="UP000199584">
    <property type="component" value="Unassembled WGS sequence"/>
</dbReference>
<keyword evidence="2 5" id="KW-0812">Transmembrane</keyword>
<dbReference type="PIRSF" id="PIRSF006648">
    <property type="entry name" value="DrrB"/>
    <property type="match status" value="1"/>
</dbReference>
<dbReference type="RefSeq" id="WP_092482113.1">
    <property type="nucleotide sequence ID" value="NZ_FOYM01000004.1"/>
</dbReference>
<dbReference type="AlphaFoldDB" id="A0A1I6D283"/>
<dbReference type="PRINTS" id="PR00164">
    <property type="entry name" value="ABC2TRNSPORT"/>
</dbReference>
<dbReference type="GO" id="GO:0043190">
    <property type="term" value="C:ATP-binding cassette (ABC) transporter complex"/>
    <property type="evidence" value="ECO:0007669"/>
    <property type="project" value="InterPro"/>
</dbReference>
<feature type="transmembrane region" description="Helical" evidence="5">
    <location>
        <begin position="32"/>
        <end position="50"/>
    </location>
</feature>
<dbReference type="OrthoDB" id="111284at2"/>
<comment type="similarity">
    <text evidence="5">Belongs to the ABC-2 integral membrane protein family.</text>
</comment>
<keyword evidence="8" id="KW-1185">Reference proteome</keyword>
<evidence type="ECO:0000259" key="6">
    <source>
        <dbReference type="PROSITE" id="PS51012"/>
    </source>
</evidence>
<dbReference type="InterPro" id="IPR051784">
    <property type="entry name" value="Nod_factor_ABC_transporter"/>
</dbReference>
<feature type="transmembrane region" description="Helical" evidence="5">
    <location>
        <begin position="62"/>
        <end position="81"/>
    </location>
</feature>
<dbReference type="EMBL" id="FOYM01000004">
    <property type="protein sequence ID" value="SFQ99500.1"/>
    <property type="molecule type" value="Genomic_DNA"/>
</dbReference>